<dbReference type="Pfam" id="PF00994">
    <property type="entry name" value="MoCF_biosynth"/>
    <property type="match status" value="1"/>
</dbReference>
<dbReference type="PANTHER" id="PTHR43764">
    <property type="entry name" value="MOLYBDENUM COFACTOR BIOSYNTHESIS"/>
    <property type="match status" value="1"/>
</dbReference>
<keyword evidence="2" id="KW-0501">Molybdenum cofactor biosynthesis</keyword>
<evidence type="ECO:0000313" key="5">
    <source>
        <dbReference type="Proteomes" id="UP000654947"/>
    </source>
</evidence>
<dbReference type="GO" id="GO:0006777">
    <property type="term" value="P:Mo-molybdopterin cofactor biosynthetic process"/>
    <property type="evidence" value="ECO:0007669"/>
    <property type="project" value="UniProtKB-KW"/>
</dbReference>
<dbReference type="CDD" id="cd00886">
    <property type="entry name" value="MogA_MoaB"/>
    <property type="match status" value="1"/>
</dbReference>
<dbReference type="PANTHER" id="PTHR43764:SF1">
    <property type="entry name" value="MOLYBDOPTERIN MOLYBDOTRANSFERASE"/>
    <property type="match status" value="1"/>
</dbReference>
<evidence type="ECO:0000256" key="2">
    <source>
        <dbReference type="ARBA" id="ARBA00023150"/>
    </source>
</evidence>
<name>A0A918XG91_9ACTN</name>
<accession>A0A918XG91</accession>
<dbReference type="EMBL" id="BMXL01000019">
    <property type="protein sequence ID" value="GHD30967.1"/>
    <property type="molecule type" value="Genomic_DNA"/>
</dbReference>
<dbReference type="InterPro" id="IPR036425">
    <property type="entry name" value="MoaB/Mog-like_dom_sf"/>
</dbReference>
<dbReference type="RefSeq" id="WP_017574371.1">
    <property type="nucleotide sequence ID" value="NZ_BMXL01000019.1"/>
</dbReference>
<evidence type="ECO:0000259" key="3">
    <source>
        <dbReference type="SMART" id="SM00852"/>
    </source>
</evidence>
<dbReference type="Proteomes" id="UP000654947">
    <property type="component" value="Unassembled WGS sequence"/>
</dbReference>
<dbReference type="SUPFAM" id="SSF53218">
    <property type="entry name" value="Molybdenum cofactor biosynthesis proteins"/>
    <property type="match status" value="1"/>
</dbReference>
<gene>
    <name evidence="4" type="ORF">GCM10007147_33310</name>
</gene>
<comment type="pathway">
    <text evidence="1">Cofactor biosynthesis; molybdopterin biosynthesis.</text>
</comment>
<keyword evidence="5" id="KW-1185">Reference proteome</keyword>
<dbReference type="InterPro" id="IPR001453">
    <property type="entry name" value="MoaB/Mog_dom"/>
</dbReference>
<reference evidence="4 5" key="1">
    <citation type="journal article" date="2014" name="Int. J. Syst. Evol. Microbiol.">
        <title>Complete genome sequence of Corynebacterium casei LMG S-19264T (=DSM 44701T), isolated from a smear-ripened cheese.</title>
        <authorList>
            <consortium name="US DOE Joint Genome Institute (JGI-PGF)"/>
            <person name="Walter F."/>
            <person name="Albersmeier A."/>
            <person name="Kalinowski J."/>
            <person name="Ruckert C."/>
        </authorList>
    </citation>
    <scope>NUCLEOTIDE SEQUENCE [LARGE SCALE GENOMIC DNA]</scope>
    <source>
        <strain evidence="4 5">KCTC 19473</strain>
    </source>
</reference>
<dbReference type="SMART" id="SM00852">
    <property type="entry name" value="MoCF_biosynth"/>
    <property type="match status" value="1"/>
</dbReference>
<dbReference type="AlphaFoldDB" id="A0A918XG91"/>
<comment type="caution">
    <text evidence="4">The sequence shown here is derived from an EMBL/GenBank/DDBJ whole genome shotgun (WGS) entry which is preliminary data.</text>
</comment>
<dbReference type="NCBIfam" id="TIGR00177">
    <property type="entry name" value="molyb_syn"/>
    <property type="match status" value="1"/>
</dbReference>
<dbReference type="InterPro" id="IPR051920">
    <property type="entry name" value="MPT_Adenylyltrnsfr/MoaC-Rel"/>
</dbReference>
<dbReference type="Gene3D" id="3.40.980.10">
    <property type="entry name" value="MoaB/Mog-like domain"/>
    <property type="match status" value="1"/>
</dbReference>
<protein>
    <submittedName>
        <fullName evidence="4">Molybdenum cofactor biosynthesis protein</fullName>
    </submittedName>
</protein>
<sequence length="170" mass="17664">MTEHLRHRVAVITASNRAAAGIYPDRSGPVIAERLSELDCEVLGPWVVPDGEPVTEALERALEERCAAALTTGGTGLTPGDHTPEATRELLTCEIPGIAEALRAAGREKGVPTAILSRGLAGVAERDGHRMLVVNLPGSRGGAADGMDVLAPVLSHAVEQIGGGDHTRSE</sequence>
<organism evidence="4 5">
    <name type="scientific">Nocardiopsis kunsanensis</name>
    <dbReference type="NCBI Taxonomy" id="141693"/>
    <lineage>
        <taxon>Bacteria</taxon>
        <taxon>Bacillati</taxon>
        <taxon>Actinomycetota</taxon>
        <taxon>Actinomycetes</taxon>
        <taxon>Streptosporangiales</taxon>
        <taxon>Nocardiopsidaceae</taxon>
        <taxon>Nocardiopsis</taxon>
    </lineage>
</organism>
<evidence type="ECO:0000313" key="4">
    <source>
        <dbReference type="EMBL" id="GHD30967.1"/>
    </source>
</evidence>
<evidence type="ECO:0000256" key="1">
    <source>
        <dbReference type="ARBA" id="ARBA00005046"/>
    </source>
</evidence>
<feature type="domain" description="MoaB/Mog" evidence="3">
    <location>
        <begin position="10"/>
        <end position="157"/>
    </location>
</feature>
<proteinExistence type="predicted"/>